<keyword evidence="9" id="KW-0472">Membrane</keyword>
<evidence type="ECO:0000256" key="5">
    <source>
        <dbReference type="ARBA" id="ARBA00017467"/>
    </source>
</evidence>
<accession>A0AAI8Z5Y8</accession>
<organism evidence="12 13">
    <name type="scientific">Lecanosticta acicola</name>
    <dbReference type="NCBI Taxonomy" id="111012"/>
    <lineage>
        <taxon>Eukaryota</taxon>
        <taxon>Fungi</taxon>
        <taxon>Dikarya</taxon>
        <taxon>Ascomycota</taxon>
        <taxon>Pezizomycotina</taxon>
        <taxon>Dothideomycetes</taxon>
        <taxon>Dothideomycetidae</taxon>
        <taxon>Mycosphaerellales</taxon>
        <taxon>Mycosphaerellaceae</taxon>
        <taxon>Lecanosticta</taxon>
    </lineage>
</organism>
<dbReference type="Pfam" id="PF08660">
    <property type="entry name" value="Alg14"/>
    <property type="match status" value="1"/>
</dbReference>
<dbReference type="Proteomes" id="UP001296104">
    <property type="component" value="Unassembled WGS sequence"/>
</dbReference>
<comment type="subunit">
    <text evidence="4 11">Heterodimer with ALG13 to form a functional enzyme.</text>
</comment>
<dbReference type="GO" id="GO:0006488">
    <property type="term" value="P:dolichol-linked oligosaccharide biosynthetic process"/>
    <property type="evidence" value="ECO:0007669"/>
    <property type="project" value="InterPro"/>
</dbReference>
<name>A0AAI8Z5Y8_9PEZI</name>
<dbReference type="Gene3D" id="3.40.50.2000">
    <property type="entry name" value="Glycogen Phosphorylase B"/>
    <property type="match status" value="1"/>
</dbReference>
<evidence type="ECO:0000256" key="1">
    <source>
        <dbReference type="ARBA" id="ARBA00004389"/>
    </source>
</evidence>
<evidence type="ECO:0000256" key="3">
    <source>
        <dbReference type="ARBA" id="ARBA00009731"/>
    </source>
</evidence>
<evidence type="ECO:0000256" key="10">
    <source>
        <dbReference type="ARBA" id="ARBA00032062"/>
    </source>
</evidence>
<evidence type="ECO:0000256" key="11">
    <source>
        <dbReference type="RuleBase" id="RU362127"/>
    </source>
</evidence>
<evidence type="ECO:0000313" key="13">
    <source>
        <dbReference type="Proteomes" id="UP001296104"/>
    </source>
</evidence>
<keyword evidence="6" id="KW-0812">Transmembrane</keyword>
<evidence type="ECO:0000256" key="8">
    <source>
        <dbReference type="ARBA" id="ARBA00022989"/>
    </source>
</evidence>
<protein>
    <recommendedName>
        <fullName evidence="5 11">UDP-N-acetylglucosamine transferase subunit ALG14</fullName>
    </recommendedName>
    <alternativeName>
        <fullName evidence="10 11">Asparagine-linked glycosylation protein 14</fullName>
    </alternativeName>
</protein>
<evidence type="ECO:0000313" key="12">
    <source>
        <dbReference type="EMBL" id="CAK4033057.1"/>
    </source>
</evidence>
<evidence type="ECO:0000256" key="7">
    <source>
        <dbReference type="ARBA" id="ARBA00022824"/>
    </source>
</evidence>
<dbReference type="GO" id="GO:0043541">
    <property type="term" value="C:UDP-N-acetylglucosamine transferase complex"/>
    <property type="evidence" value="ECO:0007669"/>
    <property type="project" value="TreeGrafter"/>
</dbReference>
<comment type="subcellular location">
    <subcellularLocation>
        <location evidence="1 11">Endoplasmic reticulum membrane</location>
        <topology evidence="1 11">Single-pass membrane protein</topology>
    </subcellularLocation>
    <subcellularLocation>
        <location evidence="2">Nucleus membrane</location>
        <topology evidence="2">Single-pass membrane protein</topology>
    </subcellularLocation>
</comment>
<evidence type="ECO:0000256" key="9">
    <source>
        <dbReference type="ARBA" id="ARBA00023136"/>
    </source>
</evidence>
<dbReference type="GO" id="GO:0004577">
    <property type="term" value="F:N-acetylglucosaminyldiphosphodolichol N-acetylglucosaminyltransferase activity"/>
    <property type="evidence" value="ECO:0007669"/>
    <property type="project" value="TreeGrafter"/>
</dbReference>
<gene>
    <name evidence="11" type="primary">ALG14</name>
    <name evidence="12" type="ORF">LECACI_7A008215</name>
</gene>
<dbReference type="PANTHER" id="PTHR12154">
    <property type="entry name" value="GLYCOSYL TRANSFERASE-RELATED"/>
    <property type="match status" value="1"/>
</dbReference>
<dbReference type="InterPro" id="IPR013969">
    <property type="entry name" value="Oligosacch_biosynth_Alg14"/>
</dbReference>
<comment type="function">
    <text evidence="11">Involved in protein N-glycosylation. Essential for the second step of the dolichol-linked oligosaccharide pathway. Anchors the catalytic subunit ALG13 to the ER.</text>
</comment>
<sequence length="228" mass="25327">MNLITALARLTTTLLVLCTLTLYRLSTILSPNRPKPNRTRGKNTHLLIVLGSGGHTAEMFAMLQKAYGQKGWEDFCRRTWVVSSGDTISAARAKEWEENRNVGGQWEVRIVERARKIHQPLWTAPISCMRCAWGCVGILRAAYPDVILCNGPATATILVFTSLVLKFLGLGEGEGKMRTVYVESWARVKKASLSGMLLSWVAGRFVVQWEQMESVLGRKTEFGGVLVG</sequence>
<evidence type="ECO:0000256" key="4">
    <source>
        <dbReference type="ARBA" id="ARBA00011335"/>
    </source>
</evidence>
<evidence type="ECO:0000256" key="2">
    <source>
        <dbReference type="ARBA" id="ARBA00004590"/>
    </source>
</evidence>
<dbReference type="AlphaFoldDB" id="A0AAI8Z5Y8"/>
<evidence type="ECO:0000256" key="6">
    <source>
        <dbReference type="ARBA" id="ARBA00022692"/>
    </source>
</evidence>
<keyword evidence="13" id="KW-1185">Reference proteome</keyword>
<dbReference type="PANTHER" id="PTHR12154:SF4">
    <property type="entry name" value="UDP-N-ACETYLGLUCOSAMINE TRANSFERASE SUBUNIT ALG14 HOMOLOG"/>
    <property type="match status" value="1"/>
</dbReference>
<dbReference type="GO" id="GO:0031965">
    <property type="term" value="C:nuclear membrane"/>
    <property type="evidence" value="ECO:0007669"/>
    <property type="project" value="UniProtKB-SubCell"/>
</dbReference>
<keyword evidence="7 11" id="KW-0256">Endoplasmic reticulum</keyword>
<dbReference type="EMBL" id="CAVMBE010000077">
    <property type="protein sequence ID" value="CAK4033057.1"/>
    <property type="molecule type" value="Genomic_DNA"/>
</dbReference>
<proteinExistence type="inferred from homology"/>
<reference evidence="12" key="1">
    <citation type="submission" date="2023-11" db="EMBL/GenBank/DDBJ databases">
        <authorList>
            <person name="Alioto T."/>
            <person name="Alioto T."/>
            <person name="Gomez Garrido J."/>
        </authorList>
    </citation>
    <scope>NUCLEOTIDE SEQUENCE</scope>
</reference>
<keyword evidence="8" id="KW-1133">Transmembrane helix</keyword>
<comment type="similarity">
    <text evidence="3 11">Belongs to the ALG14 family.</text>
</comment>
<comment type="caution">
    <text evidence="12">The sequence shown here is derived from an EMBL/GenBank/DDBJ whole genome shotgun (WGS) entry which is preliminary data.</text>
</comment>